<feature type="region of interest" description="Disordered" evidence="1">
    <location>
        <begin position="1"/>
        <end position="125"/>
    </location>
</feature>
<comment type="caution">
    <text evidence="4">The sequence shown here is derived from an EMBL/GenBank/DDBJ whole genome shotgun (WGS) entry which is preliminary data.</text>
</comment>
<feature type="compositionally biased region" description="Low complexity" evidence="1">
    <location>
        <begin position="15"/>
        <end position="24"/>
    </location>
</feature>
<dbReference type="Pfam" id="PF19803">
    <property type="entry name" value="DUF6286"/>
    <property type="match status" value="1"/>
</dbReference>
<feature type="transmembrane region" description="Helical" evidence="2">
    <location>
        <begin position="132"/>
        <end position="159"/>
    </location>
</feature>
<gene>
    <name evidence="4" type="ORF">GCM10007964_36570</name>
</gene>
<reference evidence="4" key="1">
    <citation type="journal article" date="2014" name="Int. J. Syst. Evol. Microbiol.">
        <title>Complete genome sequence of Corynebacterium casei LMG S-19264T (=DSM 44701T), isolated from a smear-ripened cheese.</title>
        <authorList>
            <consortium name="US DOE Joint Genome Institute (JGI-PGF)"/>
            <person name="Walter F."/>
            <person name="Albersmeier A."/>
            <person name="Kalinowski J."/>
            <person name="Ruckert C."/>
        </authorList>
    </citation>
    <scope>NUCLEOTIDE SEQUENCE</scope>
    <source>
        <strain evidence="4">JCM 13064</strain>
    </source>
</reference>
<protein>
    <recommendedName>
        <fullName evidence="3">DUF6286 domain-containing protein</fullName>
    </recommendedName>
</protein>
<name>A0A917R505_9ACTN</name>
<sequence length="297" mass="30543">MTTPGPGEHGPQDRPATTPGTGEPAPRHRPVTASGPGSQDRPTPPSGTGEPGPEVTAASTPGPGERVPETSAMTAPGEPAVPGPEAGPAGPVQPAEWGGPDVPDRNARVAPRPRRQRKAASRTFRSNRTVPATIVALVVLAAAIVTLVGAVAAAVRARATMPALSWLAPLGRARWDDPATLATSAASLLLGLVLLTTALKPGRARLIPLASDDPQTVTGITRSGLRRHLAAVAAAVNGVSRAHVRLRRRGAAVTVATPLRDPGELSGQVGQAVEEHLAELRPLRPMRVKVAVRRKGE</sequence>
<keyword evidence="2" id="KW-0472">Membrane</keyword>
<organism evidence="4 5">
    <name type="scientific">Sphaerisporangium melleum</name>
    <dbReference type="NCBI Taxonomy" id="321316"/>
    <lineage>
        <taxon>Bacteria</taxon>
        <taxon>Bacillati</taxon>
        <taxon>Actinomycetota</taxon>
        <taxon>Actinomycetes</taxon>
        <taxon>Streptosporangiales</taxon>
        <taxon>Streptosporangiaceae</taxon>
        <taxon>Sphaerisporangium</taxon>
    </lineage>
</organism>
<evidence type="ECO:0000313" key="4">
    <source>
        <dbReference type="EMBL" id="GGK90600.1"/>
    </source>
</evidence>
<evidence type="ECO:0000256" key="2">
    <source>
        <dbReference type="SAM" id="Phobius"/>
    </source>
</evidence>
<dbReference type="AlphaFoldDB" id="A0A917R505"/>
<dbReference type="InterPro" id="IPR046253">
    <property type="entry name" value="DUF6286"/>
</dbReference>
<reference evidence="4" key="2">
    <citation type="submission" date="2020-09" db="EMBL/GenBank/DDBJ databases">
        <authorList>
            <person name="Sun Q."/>
            <person name="Ohkuma M."/>
        </authorList>
    </citation>
    <scope>NUCLEOTIDE SEQUENCE</scope>
    <source>
        <strain evidence="4">JCM 13064</strain>
    </source>
</reference>
<feature type="compositionally biased region" description="Low complexity" evidence="1">
    <location>
        <begin position="75"/>
        <end position="96"/>
    </location>
</feature>
<feature type="domain" description="DUF6286" evidence="3">
    <location>
        <begin position="189"/>
        <end position="293"/>
    </location>
</feature>
<proteinExistence type="predicted"/>
<keyword evidence="2" id="KW-1133">Transmembrane helix</keyword>
<evidence type="ECO:0000259" key="3">
    <source>
        <dbReference type="Pfam" id="PF19803"/>
    </source>
</evidence>
<keyword evidence="2" id="KW-0812">Transmembrane</keyword>
<evidence type="ECO:0000313" key="5">
    <source>
        <dbReference type="Proteomes" id="UP000645217"/>
    </source>
</evidence>
<accession>A0A917R505</accession>
<dbReference type="Proteomes" id="UP000645217">
    <property type="component" value="Unassembled WGS sequence"/>
</dbReference>
<evidence type="ECO:0000256" key="1">
    <source>
        <dbReference type="SAM" id="MobiDB-lite"/>
    </source>
</evidence>
<keyword evidence="5" id="KW-1185">Reference proteome</keyword>
<feature type="compositionally biased region" description="Basic residues" evidence="1">
    <location>
        <begin position="111"/>
        <end position="120"/>
    </location>
</feature>
<dbReference type="EMBL" id="BMNT01000019">
    <property type="protein sequence ID" value="GGK90600.1"/>
    <property type="molecule type" value="Genomic_DNA"/>
</dbReference>